<dbReference type="Gene3D" id="3.40.50.300">
    <property type="entry name" value="P-loop containing nucleotide triphosphate hydrolases"/>
    <property type="match status" value="2"/>
</dbReference>
<dbReference type="NCBIfam" id="TIGR01967">
    <property type="entry name" value="DEAH_box_HrpA"/>
    <property type="match status" value="1"/>
</dbReference>
<dbReference type="InterPro" id="IPR010222">
    <property type="entry name" value="RNA_helicase_HrpA"/>
</dbReference>
<dbReference type="Pfam" id="PF11898">
    <property type="entry name" value="DUF3418"/>
    <property type="match status" value="1"/>
</dbReference>
<dbReference type="STRING" id="314278.NB231_00150"/>
<evidence type="ECO:0000256" key="3">
    <source>
        <dbReference type="ARBA" id="ARBA00022806"/>
    </source>
</evidence>
<dbReference type="Pfam" id="PF04408">
    <property type="entry name" value="WHD_HA2"/>
    <property type="match status" value="1"/>
</dbReference>
<dbReference type="InterPro" id="IPR007502">
    <property type="entry name" value="Helicase-assoc_dom"/>
</dbReference>
<dbReference type="OrthoDB" id="9805617at2"/>
<dbReference type="Proteomes" id="UP000003374">
    <property type="component" value="Unassembled WGS sequence"/>
</dbReference>
<dbReference type="Gene3D" id="1.20.120.1080">
    <property type="match status" value="1"/>
</dbReference>
<dbReference type="GO" id="GO:0005524">
    <property type="term" value="F:ATP binding"/>
    <property type="evidence" value="ECO:0007669"/>
    <property type="project" value="UniProtKB-KW"/>
</dbReference>
<dbReference type="CDD" id="cd18791">
    <property type="entry name" value="SF2_C_RHA"/>
    <property type="match status" value="1"/>
</dbReference>
<dbReference type="Pfam" id="PF07717">
    <property type="entry name" value="OB_NTP_bind"/>
    <property type="match status" value="1"/>
</dbReference>
<dbReference type="PANTHER" id="PTHR18934">
    <property type="entry name" value="ATP-DEPENDENT RNA HELICASE"/>
    <property type="match status" value="1"/>
</dbReference>
<dbReference type="InterPro" id="IPR003593">
    <property type="entry name" value="AAA+_ATPase"/>
</dbReference>
<keyword evidence="8" id="KW-1185">Reference proteome</keyword>
<dbReference type="FunFam" id="1.20.120.1080:FF:000005">
    <property type="entry name" value="ATP-dependent helicase HrpA"/>
    <property type="match status" value="1"/>
</dbReference>
<dbReference type="HOGENOM" id="CLU_001832_3_3_6"/>
<keyword evidence="1" id="KW-0547">Nucleotide-binding</keyword>
<reference evidence="7 8" key="1">
    <citation type="submission" date="2006-02" db="EMBL/GenBank/DDBJ databases">
        <authorList>
            <person name="Waterbury J."/>
            <person name="Ferriera S."/>
            <person name="Johnson J."/>
            <person name="Kravitz S."/>
            <person name="Halpern A."/>
            <person name="Remington K."/>
            <person name="Beeson K."/>
            <person name="Tran B."/>
            <person name="Rogers Y.-H."/>
            <person name="Friedman R."/>
            <person name="Venter J.C."/>
        </authorList>
    </citation>
    <scope>NUCLEOTIDE SEQUENCE [LARGE SCALE GENOMIC DNA]</scope>
    <source>
        <strain evidence="7 8">Nb-231</strain>
    </source>
</reference>
<evidence type="ECO:0000256" key="4">
    <source>
        <dbReference type="ARBA" id="ARBA00022840"/>
    </source>
</evidence>
<comment type="caution">
    <text evidence="7">The sequence shown here is derived from an EMBL/GenBank/DDBJ whole genome shotgun (WGS) entry which is preliminary data.</text>
</comment>
<name>A4BTJ3_9GAMM</name>
<evidence type="ECO:0000313" key="8">
    <source>
        <dbReference type="Proteomes" id="UP000003374"/>
    </source>
</evidence>
<dbReference type="InterPro" id="IPR048333">
    <property type="entry name" value="HA2_WH"/>
</dbReference>
<dbReference type="InterPro" id="IPR011545">
    <property type="entry name" value="DEAD/DEAH_box_helicase_dom"/>
</dbReference>
<proteinExistence type="predicted"/>
<dbReference type="Pfam" id="PF00271">
    <property type="entry name" value="Helicase_C"/>
    <property type="match status" value="1"/>
</dbReference>
<dbReference type="NCBIfam" id="NF008348">
    <property type="entry name" value="PRK11131.1"/>
    <property type="match status" value="1"/>
</dbReference>
<dbReference type="EMBL" id="AAOF01000014">
    <property type="protein sequence ID" value="EAR20949.1"/>
    <property type="molecule type" value="Genomic_DNA"/>
</dbReference>
<dbReference type="RefSeq" id="WP_004998553.1">
    <property type="nucleotide sequence ID" value="NZ_CH672427.1"/>
</dbReference>
<dbReference type="Pfam" id="PF00270">
    <property type="entry name" value="DEAD"/>
    <property type="match status" value="1"/>
</dbReference>
<protein>
    <submittedName>
        <fullName evidence="7">ATP-dependent helicase HrpA</fullName>
    </submittedName>
</protein>
<dbReference type="GO" id="GO:0003724">
    <property type="term" value="F:RNA helicase activity"/>
    <property type="evidence" value="ECO:0007669"/>
    <property type="project" value="InterPro"/>
</dbReference>
<dbReference type="eggNOG" id="COG1643">
    <property type="taxonomic scope" value="Bacteria"/>
</dbReference>
<dbReference type="PROSITE" id="PS51194">
    <property type="entry name" value="HELICASE_CTER"/>
    <property type="match status" value="1"/>
</dbReference>
<evidence type="ECO:0000256" key="1">
    <source>
        <dbReference type="ARBA" id="ARBA00022741"/>
    </source>
</evidence>
<dbReference type="GO" id="GO:0016787">
    <property type="term" value="F:hydrolase activity"/>
    <property type="evidence" value="ECO:0007669"/>
    <property type="project" value="UniProtKB-KW"/>
</dbReference>
<accession>A4BTJ3</accession>
<feature type="domain" description="Helicase C-terminal" evidence="6">
    <location>
        <begin position="285"/>
        <end position="448"/>
    </location>
</feature>
<dbReference type="InterPro" id="IPR014001">
    <property type="entry name" value="Helicase_ATP-bd"/>
</dbReference>
<dbReference type="PANTHER" id="PTHR18934:SF99">
    <property type="entry name" value="ATP-DEPENDENT RNA HELICASE DHX37-RELATED"/>
    <property type="match status" value="1"/>
</dbReference>
<dbReference type="InterPro" id="IPR001650">
    <property type="entry name" value="Helicase_C-like"/>
</dbReference>
<organism evidence="7 8">
    <name type="scientific">Nitrococcus mobilis Nb-231</name>
    <dbReference type="NCBI Taxonomy" id="314278"/>
    <lineage>
        <taxon>Bacteria</taxon>
        <taxon>Pseudomonadati</taxon>
        <taxon>Pseudomonadota</taxon>
        <taxon>Gammaproteobacteria</taxon>
        <taxon>Chromatiales</taxon>
        <taxon>Ectothiorhodospiraceae</taxon>
        <taxon>Nitrococcus</taxon>
    </lineage>
</organism>
<keyword evidence="4" id="KW-0067">ATP-binding</keyword>
<dbReference type="SMART" id="SM00382">
    <property type="entry name" value="AAA"/>
    <property type="match status" value="1"/>
</dbReference>
<sequence>MACLTEKARPFQELKTQLTRLPRAWVPTFRRRLYGLERRQRQGRPFEQGLNRLKHDLANVQQRYEQRQSQVLQPAFSAALPIMDQRAEIARALSAHQVIVVCGDTGSGKSTQLPQIALASGFGVEGMIAHTQPRRIAARSLATRIAEELNTEVGAGVGYKVRFSDRVRFSTRLKLVTDGMLLAETQGDPDLAHYDTIIIDEAHERSLNIDYLLGYLKRLLPRRPELKVIITSATIDPQRFSRYFNGAPIIQIAGRSYPVEIRYRPLVSEDEDERDRSLPEAILEALDELAAETAGDVLVFLPSERDIRETAENLRKHHPPRTEVLPLFGRLSATEQLRVFAPHDRRRIVLATNVAETSLTVPGIRHVVDSGLARISRYSYRTKVQRLPIEPISRASADQRAGRCGREAPGVCIRLYAEADYQVRAEFTEPEILRTNLASVILQMKYLKLGEIERFDFIDPPDSRAIRDGLKLLYELGAVAADNTLTGLGRRLAALPVDPRIARMLVAGETERALNEVLVIAAALSIPDPRQRPMNAPQAADAAQARWRDQRSDFLALVKLWNDAQEQTRELSQRKLRLWCAEHFLSYVRLREWRDIHHQLRELVMGIGWRENAQQADTAAVHRALLTGLLGNIAWRTDEQHYTGARGLKLLIFPGSGIAKRRPRWIVAAELVETSRIFARTVGEIRPEWVEPLAAHLVQRRYFEPFWEEKKGRVAGYESVTLYGLPLVARRKIDYTRVDPAAARALFIREGLVYGRLRTQGRFLAHNRQLIAEIEALEAKSRRRDVLVDEDVLAAFYAERLPADLADGASFERWIRRPEHDQALFMTPQLLMEREAVEITADAYPEHLSVGGMRLPLRYHFDLNQAADGVTVIVPLAALNQLALERFEWLVPGLLQEKVVALIRSLPKRLRRNFVPVPEFAAAILAAAPQGTGSLIQVVRDELKRMTGVLIPFDAWENVELAAHLQMNFRVVDTHGRTVGEGRDLAALQRELGTCARVQAGDARHRWGRRGLQRWDFDTLDEHVEFNDAGITLRGYPAVVDEGESVALHLLDSPEQAARTSLGGIRKLFMLQLPDQAKYLRRKLPGIDRLCLLYSVLGSCEAFKQDFLAATYQRVFMPDGTLPRTREAFQARLQAGREELIPTATRLAQTLLQVLEHYQEARQRFKAPLPPAQLESYRDMREQLDAMVYAGFVQDTPSEWLGELPRYMRALVRRLEQLRRDPGKDRRGLQAIRPLWEQYRRRREQHARQGTEDLQLEHYRWLLEEYRVSLFAQELGTREKVSEKRLRTAWQRVR</sequence>
<dbReference type="InterPro" id="IPR027417">
    <property type="entry name" value="P-loop_NTPase"/>
</dbReference>
<dbReference type="SUPFAM" id="SSF52540">
    <property type="entry name" value="P-loop containing nucleoside triphosphate hydrolases"/>
    <property type="match status" value="1"/>
</dbReference>
<dbReference type="InterPro" id="IPR024590">
    <property type="entry name" value="HrpA_C"/>
</dbReference>
<dbReference type="InterPro" id="IPR011709">
    <property type="entry name" value="DEAD-box_helicase_OB_fold"/>
</dbReference>
<evidence type="ECO:0000259" key="6">
    <source>
        <dbReference type="PROSITE" id="PS51194"/>
    </source>
</evidence>
<keyword evidence="2" id="KW-0378">Hydrolase</keyword>
<evidence type="ECO:0000313" key="7">
    <source>
        <dbReference type="EMBL" id="EAR20949.1"/>
    </source>
</evidence>
<evidence type="ECO:0000259" key="5">
    <source>
        <dbReference type="PROSITE" id="PS51192"/>
    </source>
</evidence>
<keyword evidence="3 7" id="KW-0347">Helicase</keyword>
<dbReference type="SMART" id="SM00847">
    <property type="entry name" value="HA2"/>
    <property type="match status" value="1"/>
</dbReference>
<gene>
    <name evidence="7" type="ORF">NB231_00150</name>
</gene>
<dbReference type="SMART" id="SM00490">
    <property type="entry name" value="HELICc"/>
    <property type="match status" value="1"/>
</dbReference>
<dbReference type="SMART" id="SM00487">
    <property type="entry name" value="DEXDc"/>
    <property type="match status" value="1"/>
</dbReference>
<dbReference type="GO" id="GO:0003723">
    <property type="term" value="F:RNA binding"/>
    <property type="evidence" value="ECO:0007669"/>
    <property type="project" value="TreeGrafter"/>
</dbReference>
<dbReference type="Pfam" id="PF21010">
    <property type="entry name" value="HA2_C"/>
    <property type="match status" value="1"/>
</dbReference>
<dbReference type="PROSITE" id="PS51192">
    <property type="entry name" value="HELICASE_ATP_BIND_1"/>
    <property type="match status" value="1"/>
</dbReference>
<evidence type="ECO:0000256" key="2">
    <source>
        <dbReference type="ARBA" id="ARBA00022801"/>
    </source>
</evidence>
<feature type="domain" description="Helicase ATP-binding" evidence="5">
    <location>
        <begin position="90"/>
        <end position="253"/>
    </location>
</feature>